<name>A0A8J3UG42_9ACTN</name>
<evidence type="ECO:0000313" key="4">
    <source>
        <dbReference type="Proteomes" id="UP000644610"/>
    </source>
</evidence>
<evidence type="ECO:0000313" key="3">
    <source>
        <dbReference type="EMBL" id="GII44663.1"/>
    </source>
</evidence>
<proteinExistence type="predicted"/>
<evidence type="ECO:0000256" key="1">
    <source>
        <dbReference type="SAM" id="MobiDB-lite"/>
    </source>
</evidence>
<protein>
    <recommendedName>
        <fullName evidence="2">DUF4434 domain-containing protein</fullName>
    </recommendedName>
</protein>
<sequence length="605" mass="66951">MRVLTLILGVTVLLVVTTVVIVLRHDPREPPIAKVSPTVRTVKPSPSPSADPCGTPKTSDPTPYPVTGFWVVPSDDPDPCTWRHQFEGVHQAGGDTVVRFGFEFTPRQVDDSGRILTAPDYLHPKKVPVPDDAYAKCAEDGLTCAQAAQKDLKAANPGNQINSTFVYATDERFGSHVFRCPSMEHQIVVGNSVFYRLLLPADGTDDAACDFSKGRDYDLILVKGAARDSLSDLLDLGDRFDIKVFPALPIAPRDLDTYQADTRYIGPLSGLTRRVLQDYGYRFKNRKSLGGFYQSYELGIRDWPDPSTVGTLQVYRAQHRVVDETLPGKPVLVSPYVDARRKVAFSSTPTEVGEGFRILARNGVDIIAPQDGRGSGKMALFWPNWTNRPVDKRLEPVVGKTTYAKAYYAGTRSYFQAMSKARDELAQDGVNVQLWANLEAFQPTAAGRCGDQGSRGSIDKPRMDAQVTLAGPYVSKIISYMWSGFYTCGSPSLSEQIAKDWKRPIPIGVKRQKRQIQDGMEITGYRLGDARVGIAWGKLEHPRQVDSAKVGWHDTTPIEGLPRGAEKIWIPVDWATIPKNTWVRVDVSAPDGRKAAEPVYYYNGV</sequence>
<comment type="caution">
    <text evidence="3">The sequence shown here is derived from an EMBL/GenBank/DDBJ whole genome shotgun (WGS) entry which is preliminary data.</text>
</comment>
<feature type="domain" description="DUF4434" evidence="2">
    <location>
        <begin position="224"/>
        <end position="379"/>
    </location>
</feature>
<organism evidence="3 4">
    <name type="scientific">Planotetraspora silvatica</name>
    <dbReference type="NCBI Taxonomy" id="234614"/>
    <lineage>
        <taxon>Bacteria</taxon>
        <taxon>Bacillati</taxon>
        <taxon>Actinomycetota</taxon>
        <taxon>Actinomycetes</taxon>
        <taxon>Streptosporangiales</taxon>
        <taxon>Streptosporangiaceae</taxon>
        <taxon>Planotetraspora</taxon>
    </lineage>
</organism>
<accession>A0A8J3UG42</accession>
<evidence type="ECO:0000259" key="2">
    <source>
        <dbReference type="Pfam" id="PF14488"/>
    </source>
</evidence>
<dbReference type="Gene3D" id="3.20.20.80">
    <property type="entry name" value="Glycosidases"/>
    <property type="match status" value="1"/>
</dbReference>
<dbReference type="Pfam" id="PF14488">
    <property type="entry name" value="DUF4434"/>
    <property type="match status" value="1"/>
</dbReference>
<feature type="region of interest" description="Disordered" evidence="1">
    <location>
        <begin position="37"/>
        <end position="61"/>
    </location>
</feature>
<dbReference type="Proteomes" id="UP000644610">
    <property type="component" value="Unassembled WGS sequence"/>
</dbReference>
<keyword evidence="4" id="KW-1185">Reference proteome</keyword>
<dbReference type="AlphaFoldDB" id="A0A8J3UG42"/>
<dbReference type="InterPro" id="IPR027849">
    <property type="entry name" value="DUF4434"/>
</dbReference>
<reference evidence="3" key="1">
    <citation type="submission" date="2021-01" db="EMBL/GenBank/DDBJ databases">
        <title>Whole genome shotgun sequence of Planotetraspora silvatica NBRC 100141.</title>
        <authorList>
            <person name="Komaki H."/>
            <person name="Tamura T."/>
        </authorList>
    </citation>
    <scope>NUCLEOTIDE SEQUENCE</scope>
    <source>
        <strain evidence="3">NBRC 100141</strain>
    </source>
</reference>
<dbReference type="EMBL" id="BOOQ01000003">
    <property type="protein sequence ID" value="GII44663.1"/>
    <property type="molecule type" value="Genomic_DNA"/>
</dbReference>
<gene>
    <name evidence="3" type="ORF">Psi02_10870</name>
</gene>
<dbReference type="RefSeq" id="WP_203972286.1">
    <property type="nucleotide sequence ID" value="NZ_BAAAKY010000004.1"/>
</dbReference>